<evidence type="ECO:0000313" key="11">
    <source>
        <dbReference type="Proteomes" id="UP000219482"/>
    </source>
</evidence>
<dbReference type="RefSeq" id="WP_097183332.1">
    <property type="nucleotide sequence ID" value="NZ_OCNK01000002.1"/>
</dbReference>
<dbReference type="InterPro" id="IPR020846">
    <property type="entry name" value="MFS_dom"/>
</dbReference>
<feature type="transmembrane region" description="Helical" evidence="8">
    <location>
        <begin position="210"/>
        <end position="231"/>
    </location>
</feature>
<dbReference type="AlphaFoldDB" id="A0A286GPZ1"/>
<feature type="transmembrane region" description="Helical" evidence="8">
    <location>
        <begin position="345"/>
        <end position="363"/>
    </location>
</feature>
<evidence type="ECO:0000256" key="6">
    <source>
        <dbReference type="ARBA" id="ARBA00022989"/>
    </source>
</evidence>
<sequence length="496" mass="52249">MTSQAPPTGPAYPEKIDGAVLKIAGVVVLGAIMSILDITVVSVALPTFQDVFDATYATVAWTMTAYTLALATVIPLTGWAADRFGTKRLYLAALFLFTAGSVLCAIATSVEMLIAFRVLQGLGGGMLMPLGMTILTRAAGPDRIGRLMAVLGIPMLLGPITGPILGGWLIDIASWHWIFLINLPIGIAALVYSLRVLPKDEPSTTEPFDFLGMLLLSPGLALFLFGVSSIAEGGEGASFGPRVWISGTLGVLLIITFVLHALRAEKPLIDLRLFKNRRLTIATVSMFVFVIAFMGAGLLFPSYFLQVRGETTLMAGLLIAPQGLGAMVTMPIAGILADKVPIGRTVPVALLVMASGFFVFTQVGADTSYLVLCSALFVMGLGMGGTMMPIMTSALKSLTNSEVARGSTLVNIVQQIGGSIGTAVLAVVLTNQLTSTPSGPVEPLEFMADGFGATFTVAFVLILLALIPVAFLPRKKERSHLLDDEDGATATPVMMH</sequence>
<dbReference type="InterPro" id="IPR036259">
    <property type="entry name" value="MFS_trans_sf"/>
</dbReference>
<dbReference type="GO" id="GO:0022857">
    <property type="term" value="F:transmembrane transporter activity"/>
    <property type="evidence" value="ECO:0007669"/>
    <property type="project" value="InterPro"/>
</dbReference>
<evidence type="ECO:0000259" key="9">
    <source>
        <dbReference type="PROSITE" id="PS50850"/>
    </source>
</evidence>
<evidence type="ECO:0000256" key="4">
    <source>
        <dbReference type="ARBA" id="ARBA00022475"/>
    </source>
</evidence>
<keyword evidence="11" id="KW-1185">Reference proteome</keyword>
<keyword evidence="6 8" id="KW-1133">Transmembrane helix</keyword>
<evidence type="ECO:0000256" key="1">
    <source>
        <dbReference type="ARBA" id="ARBA00004651"/>
    </source>
</evidence>
<dbReference type="Gene3D" id="1.20.1720.10">
    <property type="entry name" value="Multidrug resistance protein D"/>
    <property type="match status" value="1"/>
</dbReference>
<protein>
    <submittedName>
        <fullName evidence="10">Drug resistance transporter, EmrB/QacA subfamily</fullName>
    </submittedName>
</protein>
<feature type="domain" description="Major facilitator superfamily (MFS) profile" evidence="9">
    <location>
        <begin position="23"/>
        <end position="477"/>
    </location>
</feature>
<feature type="transmembrane region" description="Helical" evidence="8">
    <location>
        <begin position="311"/>
        <end position="333"/>
    </location>
</feature>
<accession>A0A286GPZ1</accession>
<feature type="transmembrane region" description="Helical" evidence="8">
    <location>
        <begin position="56"/>
        <end position="77"/>
    </location>
</feature>
<dbReference type="CDD" id="cd17503">
    <property type="entry name" value="MFS_LmrB_MDR_like"/>
    <property type="match status" value="1"/>
</dbReference>
<dbReference type="PANTHER" id="PTHR42718:SF9">
    <property type="entry name" value="MAJOR FACILITATOR SUPERFAMILY MULTIDRUG TRANSPORTER MFSC"/>
    <property type="match status" value="1"/>
</dbReference>
<dbReference type="InterPro" id="IPR004638">
    <property type="entry name" value="EmrB-like"/>
</dbReference>
<feature type="transmembrane region" description="Helical" evidence="8">
    <location>
        <begin position="176"/>
        <end position="198"/>
    </location>
</feature>
<feature type="transmembrane region" description="Helical" evidence="8">
    <location>
        <begin position="20"/>
        <end position="44"/>
    </location>
</feature>
<dbReference type="InterPro" id="IPR011701">
    <property type="entry name" value="MFS"/>
</dbReference>
<dbReference type="PROSITE" id="PS50850">
    <property type="entry name" value="MFS"/>
    <property type="match status" value="1"/>
</dbReference>
<feature type="transmembrane region" description="Helical" evidence="8">
    <location>
        <begin position="114"/>
        <end position="135"/>
    </location>
</feature>
<dbReference type="EMBL" id="OCNK01000002">
    <property type="protein sequence ID" value="SOD97572.1"/>
    <property type="molecule type" value="Genomic_DNA"/>
</dbReference>
<proteinExistence type="inferred from homology"/>
<dbReference type="PANTHER" id="PTHR42718">
    <property type="entry name" value="MAJOR FACILITATOR SUPERFAMILY MULTIDRUG TRANSPORTER MFSC"/>
    <property type="match status" value="1"/>
</dbReference>
<dbReference type="PRINTS" id="PR01036">
    <property type="entry name" value="TCRTETB"/>
</dbReference>
<feature type="transmembrane region" description="Helical" evidence="8">
    <location>
        <begin position="89"/>
        <end position="108"/>
    </location>
</feature>
<dbReference type="NCBIfam" id="TIGR00711">
    <property type="entry name" value="efflux_EmrB"/>
    <property type="match status" value="1"/>
</dbReference>
<evidence type="ECO:0000256" key="7">
    <source>
        <dbReference type="ARBA" id="ARBA00023136"/>
    </source>
</evidence>
<comment type="similarity">
    <text evidence="2">Belongs to the major facilitator superfamily. EmrB family.</text>
</comment>
<evidence type="ECO:0000256" key="2">
    <source>
        <dbReference type="ARBA" id="ARBA00008537"/>
    </source>
</evidence>
<feature type="transmembrane region" description="Helical" evidence="8">
    <location>
        <begin position="450"/>
        <end position="472"/>
    </location>
</feature>
<gene>
    <name evidence="10" type="ORF">SAMN06272739_1544</name>
</gene>
<feature type="transmembrane region" description="Helical" evidence="8">
    <location>
        <begin position="369"/>
        <end position="388"/>
    </location>
</feature>
<organism evidence="10 11">
    <name type="scientific">Blastococcus haudaquaticus</name>
    <dbReference type="NCBI Taxonomy" id="1938745"/>
    <lineage>
        <taxon>Bacteria</taxon>
        <taxon>Bacillati</taxon>
        <taxon>Actinomycetota</taxon>
        <taxon>Actinomycetes</taxon>
        <taxon>Geodermatophilales</taxon>
        <taxon>Geodermatophilaceae</taxon>
        <taxon>Blastococcus</taxon>
    </lineage>
</organism>
<name>A0A286GPZ1_9ACTN</name>
<evidence type="ECO:0000256" key="3">
    <source>
        <dbReference type="ARBA" id="ARBA00022448"/>
    </source>
</evidence>
<comment type="subcellular location">
    <subcellularLocation>
        <location evidence="1">Cell membrane</location>
        <topology evidence="1">Multi-pass membrane protein</topology>
    </subcellularLocation>
</comment>
<feature type="transmembrane region" description="Helical" evidence="8">
    <location>
        <begin position="243"/>
        <end position="262"/>
    </location>
</feature>
<reference evidence="11" key="1">
    <citation type="submission" date="2017-09" db="EMBL/GenBank/DDBJ databases">
        <authorList>
            <person name="Varghese N."/>
            <person name="Submissions S."/>
        </authorList>
    </citation>
    <scope>NUCLEOTIDE SEQUENCE [LARGE SCALE GENOMIC DNA]</scope>
    <source>
        <strain evidence="11">DSM 44270</strain>
    </source>
</reference>
<keyword evidence="4" id="KW-1003">Cell membrane</keyword>
<dbReference type="Proteomes" id="UP000219482">
    <property type="component" value="Unassembled WGS sequence"/>
</dbReference>
<dbReference type="SUPFAM" id="SSF103473">
    <property type="entry name" value="MFS general substrate transporter"/>
    <property type="match status" value="1"/>
</dbReference>
<keyword evidence="7 8" id="KW-0472">Membrane</keyword>
<dbReference type="Gene3D" id="1.20.1250.20">
    <property type="entry name" value="MFS general substrate transporter like domains"/>
    <property type="match status" value="1"/>
</dbReference>
<evidence type="ECO:0000256" key="8">
    <source>
        <dbReference type="SAM" id="Phobius"/>
    </source>
</evidence>
<dbReference type="OrthoDB" id="9812221at2"/>
<dbReference type="GO" id="GO:0005886">
    <property type="term" value="C:plasma membrane"/>
    <property type="evidence" value="ECO:0007669"/>
    <property type="project" value="UniProtKB-SubCell"/>
</dbReference>
<keyword evidence="5 8" id="KW-0812">Transmembrane</keyword>
<feature type="transmembrane region" description="Helical" evidence="8">
    <location>
        <begin position="147"/>
        <end position="170"/>
    </location>
</feature>
<feature type="transmembrane region" description="Helical" evidence="8">
    <location>
        <begin position="283"/>
        <end position="305"/>
    </location>
</feature>
<dbReference type="Pfam" id="PF07690">
    <property type="entry name" value="MFS_1"/>
    <property type="match status" value="1"/>
</dbReference>
<evidence type="ECO:0000313" key="10">
    <source>
        <dbReference type="EMBL" id="SOD97572.1"/>
    </source>
</evidence>
<keyword evidence="3" id="KW-0813">Transport</keyword>
<evidence type="ECO:0000256" key="5">
    <source>
        <dbReference type="ARBA" id="ARBA00022692"/>
    </source>
</evidence>
<feature type="transmembrane region" description="Helical" evidence="8">
    <location>
        <begin position="409"/>
        <end position="430"/>
    </location>
</feature>